<dbReference type="InterPro" id="IPR008792">
    <property type="entry name" value="PQQD"/>
</dbReference>
<evidence type="ECO:0000313" key="2">
    <source>
        <dbReference type="Proteomes" id="UP000293764"/>
    </source>
</evidence>
<dbReference type="InterPro" id="IPR041881">
    <property type="entry name" value="PqqD_sf"/>
</dbReference>
<keyword evidence="2" id="KW-1185">Reference proteome</keyword>
<accession>A0A4Q5N2D9</accession>
<sequence length="98" mass="10693">MGAVAGRRPAQGGVSMRMRSEGLSWQEIDGELVILDLTHAAYLTTNRSGAFLAKRLQQESSRQQLVDALATEYEIGEDRAGTDVDVFLATLAEKRLLA</sequence>
<dbReference type="Proteomes" id="UP000293764">
    <property type="component" value="Unassembled WGS sequence"/>
</dbReference>
<proteinExistence type="predicted"/>
<dbReference type="EMBL" id="SDWW01000027">
    <property type="protein sequence ID" value="RYV50747.1"/>
    <property type="molecule type" value="Genomic_DNA"/>
</dbReference>
<gene>
    <name evidence="1" type="ORF">EUA98_11885</name>
</gene>
<dbReference type="OrthoDB" id="3830900at2"/>
<dbReference type="Gene3D" id="1.10.10.1150">
    <property type="entry name" value="Coenzyme PQQ synthesis protein D (PqqD)"/>
    <property type="match status" value="1"/>
</dbReference>
<dbReference type="Pfam" id="PF05402">
    <property type="entry name" value="PqqD"/>
    <property type="match status" value="1"/>
</dbReference>
<reference evidence="1 2" key="1">
    <citation type="submission" date="2019-01" db="EMBL/GenBank/DDBJ databases">
        <title>Novel species of Cellulomonas.</title>
        <authorList>
            <person name="Liu Q."/>
            <person name="Xin Y.-H."/>
        </authorList>
    </citation>
    <scope>NUCLEOTIDE SEQUENCE [LARGE SCALE GENOMIC DNA]</scope>
    <source>
        <strain evidence="1 2">HLT2-17</strain>
    </source>
</reference>
<protein>
    <submittedName>
        <fullName evidence="1">PqqD family protein</fullName>
    </submittedName>
</protein>
<name>A0A4Q5N2D9_9MICO</name>
<organism evidence="1 2">
    <name type="scientific">Pengzhenrongella frigida</name>
    <dbReference type="NCBI Taxonomy" id="1259133"/>
    <lineage>
        <taxon>Bacteria</taxon>
        <taxon>Bacillati</taxon>
        <taxon>Actinomycetota</taxon>
        <taxon>Actinomycetes</taxon>
        <taxon>Micrococcales</taxon>
        <taxon>Pengzhenrongella</taxon>
    </lineage>
</organism>
<evidence type="ECO:0000313" key="1">
    <source>
        <dbReference type="EMBL" id="RYV50747.1"/>
    </source>
</evidence>
<comment type="caution">
    <text evidence="1">The sequence shown here is derived from an EMBL/GenBank/DDBJ whole genome shotgun (WGS) entry which is preliminary data.</text>
</comment>
<dbReference type="AlphaFoldDB" id="A0A4Q5N2D9"/>